<name>A0AAV0AM63_PHAPC</name>
<protein>
    <recommendedName>
        <fullName evidence="5">Restriction of telomere capping protein 4</fullName>
    </recommendedName>
</protein>
<feature type="domain" description="Restriction of telomere capping protein 4 C-terminal" evidence="8">
    <location>
        <begin position="93"/>
        <end position="216"/>
    </location>
</feature>
<dbReference type="GO" id="GO:0005737">
    <property type="term" value="C:cytoplasm"/>
    <property type="evidence" value="ECO:0007669"/>
    <property type="project" value="UniProtKB-SubCell"/>
</dbReference>
<accession>A0AAV0AM63</accession>
<sequence>CPFCDEPLPKNPSKKLSELLLYFKEYPGVQKREDSVNSLALYLPFSTTASFCQQHQDEKIVIPNGIKKGWPTKIDFRNLPKRIKKHFSRLTDICEGTIASNFLTIATLEWKKQGSKLRNITNELSTFEIEQPGYYGVKGFEIIFDTLHRHFLSPHLLNSTTEYAKPLPIEYYVRRVLLPETALCLIAEDLKLSPNDVQVRKTLDESRKYGVALFPDEEACLNESSDEEDERLNRSNERKRQIAKKSLLLRDGKEEHYDETISTEKNIDTRLIKSGVKSKMHQKSVEISEPMPIVPIKSGDRKIIKQTGEQGEILLDEVDLNTDQSVKN</sequence>
<dbReference type="InterPro" id="IPR028094">
    <property type="entry name" value="RTC4_C"/>
</dbReference>
<dbReference type="InterPro" id="IPR039024">
    <property type="entry name" value="RTC4"/>
</dbReference>
<dbReference type="Proteomes" id="UP001153365">
    <property type="component" value="Unassembled WGS sequence"/>
</dbReference>
<dbReference type="AlphaFoldDB" id="A0AAV0AM63"/>
<proteinExistence type="inferred from homology"/>
<dbReference type="Pfam" id="PF14474">
    <property type="entry name" value="RTC4"/>
    <property type="match status" value="1"/>
</dbReference>
<dbReference type="SMART" id="SM01312">
    <property type="entry name" value="RTC4"/>
    <property type="match status" value="1"/>
</dbReference>
<evidence type="ECO:0000256" key="2">
    <source>
        <dbReference type="ARBA" id="ARBA00004123"/>
    </source>
</evidence>
<evidence type="ECO:0000256" key="5">
    <source>
        <dbReference type="ARBA" id="ARBA00015162"/>
    </source>
</evidence>
<keyword evidence="10" id="KW-1185">Reference proteome</keyword>
<dbReference type="PANTHER" id="PTHR41391:SF1">
    <property type="entry name" value="RESTRICTION OF TELOMERE CAPPING PROTEIN 4"/>
    <property type="match status" value="1"/>
</dbReference>
<dbReference type="EMBL" id="CALTRL010000447">
    <property type="protein sequence ID" value="CAH7668154.1"/>
    <property type="molecule type" value="Genomic_DNA"/>
</dbReference>
<feature type="non-terminal residue" evidence="9">
    <location>
        <position position="1"/>
    </location>
</feature>
<evidence type="ECO:0000256" key="1">
    <source>
        <dbReference type="ARBA" id="ARBA00002738"/>
    </source>
</evidence>
<organism evidence="9 10">
    <name type="scientific">Phakopsora pachyrhizi</name>
    <name type="common">Asian soybean rust disease fungus</name>
    <dbReference type="NCBI Taxonomy" id="170000"/>
    <lineage>
        <taxon>Eukaryota</taxon>
        <taxon>Fungi</taxon>
        <taxon>Dikarya</taxon>
        <taxon>Basidiomycota</taxon>
        <taxon>Pucciniomycotina</taxon>
        <taxon>Pucciniomycetes</taxon>
        <taxon>Pucciniales</taxon>
        <taxon>Phakopsoraceae</taxon>
        <taxon>Phakopsora</taxon>
    </lineage>
</organism>
<comment type="subcellular location">
    <subcellularLocation>
        <location evidence="3">Cytoplasm</location>
    </subcellularLocation>
    <subcellularLocation>
        <location evidence="2">Nucleus</location>
    </subcellularLocation>
</comment>
<evidence type="ECO:0000313" key="10">
    <source>
        <dbReference type="Proteomes" id="UP001153365"/>
    </source>
</evidence>
<keyword evidence="6" id="KW-0963">Cytoplasm</keyword>
<reference evidence="9" key="1">
    <citation type="submission" date="2022-06" db="EMBL/GenBank/DDBJ databases">
        <authorList>
            <consortium name="SYNGENTA / RWTH Aachen University"/>
        </authorList>
    </citation>
    <scope>NUCLEOTIDE SEQUENCE</scope>
</reference>
<evidence type="ECO:0000256" key="3">
    <source>
        <dbReference type="ARBA" id="ARBA00004496"/>
    </source>
</evidence>
<dbReference type="GO" id="GO:0005634">
    <property type="term" value="C:nucleus"/>
    <property type="evidence" value="ECO:0007669"/>
    <property type="project" value="UniProtKB-SubCell"/>
</dbReference>
<evidence type="ECO:0000313" key="9">
    <source>
        <dbReference type="EMBL" id="CAH7668154.1"/>
    </source>
</evidence>
<evidence type="ECO:0000256" key="7">
    <source>
        <dbReference type="ARBA" id="ARBA00023242"/>
    </source>
</evidence>
<evidence type="ECO:0000256" key="4">
    <source>
        <dbReference type="ARBA" id="ARBA00009461"/>
    </source>
</evidence>
<comment type="similarity">
    <text evidence="4">Belongs to the RTC4 family.</text>
</comment>
<gene>
    <name evidence="9" type="ORF">PPACK8108_LOCUS2622</name>
</gene>
<comment type="caution">
    <text evidence="9">The sequence shown here is derived from an EMBL/GenBank/DDBJ whole genome shotgun (WGS) entry which is preliminary data.</text>
</comment>
<evidence type="ECO:0000259" key="8">
    <source>
        <dbReference type="SMART" id="SM01312"/>
    </source>
</evidence>
<comment type="function">
    <text evidence="1">May be involved in a process influencing telomere capping.</text>
</comment>
<keyword evidence="7" id="KW-0539">Nucleus</keyword>
<dbReference type="PANTHER" id="PTHR41391">
    <property type="entry name" value="RESTRICTION OF TELOMERE CAPPING PROTEIN 4"/>
    <property type="match status" value="1"/>
</dbReference>
<evidence type="ECO:0000256" key="6">
    <source>
        <dbReference type="ARBA" id="ARBA00022490"/>
    </source>
</evidence>